<organism evidence="1 2">
    <name type="scientific">Microbispora rosea</name>
    <dbReference type="NCBI Taxonomy" id="58117"/>
    <lineage>
        <taxon>Bacteria</taxon>
        <taxon>Bacillati</taxon>
        <taxon>Actinomycetota</taxon>
        <taxon>Actinomycetes</taxon>
        <taxon>Streptosporangiales</taxon>
        <taxon>Streptosporangiaceae</taxon>
        <taxon>Microbispora</taxon>
    </lineage>
</organism>
<proteinExistence type="predicted"/>
<dbReference type="Proteomes" id="UP000186096">
    <property type="component" value="Unassembled WGS sequence"/>
</dbReference>
<evidence type="ECO:0000313" key="2">
    <source>
        <dbReference type="Proteomes" id="UP000186096"/>
    </source>
</evidence>
<keyword evidence="2" id="KW-1185">Reference proteome</keyword>
<dbReference type="EMBL" id="FTNI01000006">
    <property type="protein sequence ID" value="SIR11091.1"/>
    <property type="molecule type" value="Genomic_DNA"/>
</dbReference>
<reference evidence="2" key="1">
    <citation type="submission" date="2017-01" db="EMBL/GenBank/DDBJ databases">
        <authorList>
            <person name="Varghese N."/>
            <person name="Submissions S."/>
        </authorList>
    </citation>
    <scope>NUCLEOTIDE SEQUENCE [LARGE SCALE GENOMIC DNA]</scope>
    <source>
        <strain evidence="2">ATCC 12950</strain>
    </source>
</reference>
<dbReference type="STRING" id="58117.SAMN05421833_10646"/>
<gene>
    <name evidence="1" type="ORF">SAMN05421833_10646</name>
</gene>
<accession>A0A1N6Y9C8</accession>
<evidence type="ECO:0000313" key="1">
    <source>
        <dbReference type="EMBL" id="SIR11091.1"/>
    </source>
</evidence>
<sequence>MARRVTWRAARITTWLDGQKINDFTDNASVEPLYDTVIKALHVQDTAVRSAVGPGDAAIAPKALVTSLTGDPVPR</sequence>
<name>A0A1N6Y9C8_9ACTN</name>
<protein>
    <submittedName>
        <fullName evidence="1">Uncharacterized protein</fullName>
    </submittedName>
</protein>
<dbReference type="AlphaFoldDB" id="A0A1N6Y9C8"/>